<evidence type="ECO:0000313" key="3">
    <source>
        <dbReference type="Proteomes" id="UP000004827"/>
    </source>
</evidence>
<dbReference type="Proteomes" id="UP000004827">
    <property type="component" value="Unassembled WGS sequence"/>
</dbReference>
<feature type="transmembrane region" description="Helical" evidence="1">
    <location>
        <begin position="6"/>
        <end position="24"/>
    </location>
</feature>
<keyword evidence="1" id="KW-1133">Transmembrane helix</keyword>
<proteinExistence type="predicted"/>
<sequence>MLLNMLSLIAPLLFIGLLGFKLRLNYWILAGLILFSLLLGSLGGVNLLPVLVVLFFMAPVLLALKQVKWQGVLFGIGILLPQLAQIVMINQR</sequence>
<comment type="caution">
    <text evidence="2">The sequence shown here is derived from an EMBL/GenBank/DDBJ whole genome shotgun (WGS) entry which is preliminary data.</text>
</comment>
<protein>
    <submittedName>
        <fullName evidence="2">Uncharacterized protein</fullName>
    </submittedName>
</protein>
<dbReference type="EMBL" id="ACYU01000041">
    <property type="protein sequence ID" value="EEW07586.1"/>
    <property type="molecule type" value="Genomic_DNA"/>
</dbReference>
<accession>D2YCG4</accession>
<feature type="transmembrane region" description="Helical" evidence="1">
    <location>
        <begin position="31"/>
        <end position="57"/>
    </location>
</feature>
<evidence type="ECO:0000256" key="1">
    <source>
        <dbReference type="SAM" id="Phobius"/>
    </source>
</evidence>
<evidence type="ECO:0000313" key="2">
    <source>
        <dbReference type="EMBL" id="EEW07586.1"/>
    </source>
</evidence>
<keyword evidence="1" id="KW-0812">Transmembrane</keyword>
<feature type="transmembrane region" description="Helical" evidence="1">
    <location>
        <begin position="69"/>
        <end position="89"/>
    </location>
</feature>
<reference evidence="2 3" key="1">
    <citation type="journal article" date="2009" name="BMC Evol. Biol.">
        <title>Genomic taxonomy of Vibrios.</title>
        <authorList>
            <person name="Thompson C.C."/>
            <person name="Vicente A.C."/>
            <person name="Souza R.C."/>
            <person name="Vasconcelos A.T."/>
            <person name="Vesth T."/>
            <person name="Alves N.Jr."/>
            <person name="Ussery D.W."/>
            <person name="Iida T."/>
            <person name="Thompson F.L."/>
        </authorList>
    </citation>
    <scope>NUCLEOTIDE SEQUENCE [LARGE SCALE GENOMIC DNA]</scope>
    <source>
        <strain evidence="2 3">VM603</strain>
    </source>
</reference>
<keyword evidence="1" id="KW-0472">Membrane</keyword>
<organism evidence="2 3">
    <name type="scientific">Vibrio mimicus VM603</name>
    <dbReference type="NCBI Taxonomy" id="671074"/>
    <lineage>
        <taxon>Bacteria</taxon>
        <taxon>Pseudomonadati</taxon>
        <taxon>Pseudomonadota</taxon>
        <taxon>Gammaproteobacteria</taxon>
        <taxon>Vibrionales</taxon>
        <taxon>Vibrionaceae</taxon>
        <taxon>Vibrio</taxon>
    </lineage>
</organism>
<dbReference type="AlphaFoldDB" id="D2YCG4"/>
<name>D2YCG4_VIBMI</name>
<gene>
    <name evidence="2" type="ORF">VMB_12110</name>
</gene>